<sequence length="128" mass="13165">MSWRPPLHSIQGREDQWYAGIFHTHFAFCGCGDPVGRINRIAHRFPNAGPPRPPPGLDQPNLGGPEGPGGAPRALPALPAPAEPEPAPRRGGGADGDSAAGAAAAADHGGYDEGDLEDLFAAAAEDDM</sequence>
<dbReference type="Pfam" id="PF02957">
    <property type="entry name" value="TT_ORF2-like"/>
    <property type="match status" value="1"/>
</dbReference>
<feature type="domain" description="Hepatitis TT virus Orf2/Gyrovirus Vp2 N-terminal" evidence="2">
    <location>
        <begin position="11"/>
        <end position="59"/>
    </location>
</feature>
<protein>
    <submittedName>
        <fullName evidence="3">ORF2</fullName>
    </submittedName>
</protein>
<dbReference type="PROSITE" id="PS51257">
    <property type="entry name" value="PROKAR_LIPOPROTEIN"/>
    <property type="match status" value="1"/>
</dbReference>
<reference evidence="3" key="1">
    <citation type="journal article" date="2002" name="Arch. Virol.">
        <title>Analysis of the entire genomes of thirteen TT virus variants classifiable into the fourth and fifth genetic groups, isolated from viremic infants.</title>
        <authorList>
            <person name="Peng Y.H."/>
            <person name="Nishizawa T."/>
            <person name="Takahashi M."/>
            <person name="Ishikawa T."/>
            <person name="Yoshikawa A."/>
            <person name="Okamoto H."/>
        </authorList>
    </citation>
    <scope>NUCLEOTIDE SEQUENCE</scope>
</reference>
<accession>Q8UYI0</accession>
<evidence type="ECO:0000313" key="3">
    <source>
        <dbReference type="EMBL" id="BAB79395.1"/>
    </source>
</evidence>
<feature type="compositionally biased region" description="Acidic residues" evidence="1">
    <location>
        <begin position="112"/>
        <end position="128"/>
    </location>
</feature>
<proteinExistence type="predicted"/>
<name>Q8UYI0_9VIRU</name>
<dbReference type="EMBL" id="AB064626">
    <property type="protein sequence ID" value="BAB79395.1"/>
    <property type="molecule type" value="Genomic_DNA"/>
</dbReference>
<dbReference type="InterPro" id="IPR004118">
    <property type="entry name" value="HEV_TT_vir_Orf2/Gyrovir_Vp2_N"/>
</dbReference>
<gene>
    <name evidence="3" type="primary">ORF2</name>
</gene>
<feature type="compositionally biased region" description="Low complexity" evidence="1">
    <location>
        <begin position="96"/>
        <end position="108"/>
    </location>
</feature>
<feature type="compositionally biased region" description="Pro residues" evidence="1">
    <location>
        <begin position="48"/>
        <end position="57"/>
    </location>
</feature>
<evidence type="ECO:0000256" key="1">
    <source>
        <dbReference type="SAM" id="MobiDB-lite"/>
    </source>
</evidence>
<feature type="region of interest" description="Disordered" evidence="1">
    <location>
        <begin position="42"/>
        <end position="128"/>
    </location>
</feature>
<organism evidence="3">
    <name type="scientific">Torque teno virus</name>
    <dbReference type="NCBI Taxonomy" id="68887"/>
    <lineage>
        <taxon>Viruses</taxon>
        <taxon>Monodnaviria</taxon>
        <taxon>Shotokuvirae</taxon>
        <taxon>Commensaviricota</taxon>
        <taxon>Cardeaviricetes</taxon>
        <taxon>Sanitavirales</taxon>
        <taxon>Anelloviridae</taxon>
    </lineage>
</organism>
<evidence type="ECO:0000259" key="2">
    <source>
        <dbReference type="Pfam" id="PF02957"/>
    </source>
</evidence>